<proteinExistence type="predicted"/>
<dbReference type="Proteomes" id="UP000030595">
    <property type="component" value="Unassembled WGS sequence"/>
</dbReference>
<dbReference type="AlphaFoldDB" id="A0A0A3J7G3"/>
<evidence type="ECO:0000313" key="2">
    <source>
        <dbReference type="Proteomes" id="UP000030595"/>
    </source>
</evidence>
<reference evidence="1 2" key="1">
    <citation type="submission" date="2014-02" db="EMBL/GenBank/DDBJ databases">
        <title>Draft genome sequence of Lysinibacillus massiliensis CCUG 49529.</title>
        <authorList>
            <person name="Zhang F."/>
            <person name="Wang G."/>
            <person name="Zhang L."/>
        </authorList>
    </citation>
    <scope>NUCLEOTIDE SEQUENCE [LARGE SCALE GENOMIC DNA]</scope>
    <source>
        <strain evidence="1 2">CCUG 49529</strain>
    </source>
</reference>
<keyword evidence="2" id="KW-1185">Reference proteome</keyword>
<evidence type="ECO:0000313" key="1">
    <source>
        <dbReference type="EMBL" id="KGR91700.1"/>
    </source>
</evidence>
<protein>
    <submittedName>
        <fullName evidence="1">Uncharacterized protein</fullName>
    </submittedName>
</protein>
<dbReference type="EMBL" id="JPVQ01000004">
    <property type="protein sequence ID" value="KGR91700.1"/>
    <property type="molecule type" value="Genomic_DNA"/>
</dbReference>
<accession>A0A0A3J7G3</accession>
<gene>
    <name evidence="1" type="ORF">CD30_03740</name>
</gene>
<name>A0A0A3J7G3_9BACL</name>
<comment type="caution">
    <text evidence="1">The sequence shown here is derived from an EMBL/GenBank/DDBJ whole genome shotgun (WGS) entry which is preliminary data.</text>
</comment>
<sequence>MYKNSKKIINEKIVPFSIIVSDQTNNKKGETIFMYINKITKQESLPLSIEENRKQVNEKNKFPIHLFIILGLFGQPLIY</sequence>
<organism evidence="1 2">
    <name type="scientific">Ureibacillus massiliensis 4400831 = CIP 108448 = CCUG 49529</name>
    <dbReference type="NCBI Taxonomy" id="1211035"/>
    <lineage>
        <taxon>Bacteria</taxon>
        <taxon>Bacillati</taxon>
        <taxon>Bacillota</taxon>
        <taxon>Bacilli</taxon>
        <taxon>Bacillales</taxon>
        <taxon>Caryophanaceae</taxon>
        <taxon>Ureibacillus</taxon>
    </lineage>
</organism>